<name>A0A2S7YD01_BEABA</name>
<organism evidence="2 3">
    <name type="scientific">Beauveria bassiana</name>
    <name type="common">White muscardine disease fungus</name>
    <name type="synonym">Tritirachium shiotae</name>
    <dbReference type="NCBI Taxonomy" id="176275"/>
    <lineage>
        <taxon>Eukaryota</taxon>
        <taxon>Fungi</taxon>
        <taxon>Dikarya</taxon>
        <taxon>Ascomycota</taxon>
        <taxon>Pezizomycotina</taxon>
        <taxon>Sordariomycetes</taxon>
        <taxon>Hypocreomycetidae</taxon>
        <taxon>Hypocreales</taxon>
        <taxon>Cordycipitaceae</taxon>
        <taxon>Beauveria</taxon>
    </lineage>
</organism>
<comment type="caution">
    <text evidence="2">The sequence shown here is derived from an EMBL/GenBank/DDBJ whole genome shotgun (WGS) entry which is preliminary data.</text>
</comment>
<evidence type="ECO:0000313" key="3">
    <source>
        <dbReference type="Proteomes" id="UP000237441"/>
    </source>
</evidence>
<protein>
    <submittedName>
        <fullName evidence="2">Uncharacterized protein</fullName>
    </submittedName>
</protein>
<dbReference type="EMBL" id="JRHA01000004">
    <property type="protein sequence ID" value="PQK14060.1"/>
    <property type="molecule type" value="Genomic_DNA"/>
</dbReference>
<proteinExistence type="predicted"/>
<sequence length="230" mass="25615">MCKATLSLGLCIRCQNVDLWMTSSKYCSKVQPGDVCRNMTIRMDDQSAAYVRDQLPRGHCRACRVALTGDPGNGPRTSLRGQPVEPIIEYYVLTRNKKAADAAPTSPKPSRPRVAAPRARHEKRSDSIAEHKFHSVFFVPHGGALIPLHGHSTMSLHGHPHMAGCLFPGLYFPGASFHHDHHGACCHHDHPDLGCHHDSPRPRYHDDHLGPSFRPSLKKPSYPPKSPKRR</sequence>
<reference evidence="2 3" key="1">
    <citation type="submission" date="2016-07" db="EMBL/GenBank/DDBJ databases">
        <title>Comparative genomics of the entomopathogenic fungus Beauveria bassiana.</title>
        <authorList>
            <person name="Valero Jimenez C.A."/>
            <person name="Zwaan B.J."/>
            <person name="Van Kan J.A."/>
            <person name="Takken W."/>
            <person name="Debets A.J."/>
            <person name="Schoustra S.E."/>
            <person name="Koenraadt C.J."/>
        </authorList>
    </citation>
    <scope>NUCLEOTIDE SEQUENCE [LARGE SCALE GENOMIC DNA]</scope>
    <source>
        <strain evidence="2 3">ARSEF 8028</strain>
    </source>
</reference>
<dbReference type="OrthoDB" id="5153450at2759"/>
<feature type="region of interest" description="Disordered" evidence="1">
    <location>
        <begin position="200"/>
        <end position="230"/>
    </location>
</feature>
<accession>A0A2S7YD01</accession>
<feature type="compositionally biased region" description="Pro residues" evidence="1">
    <location>
        <begin position="221"/>
        <end position="230"/>
    </location>
</feature>
<dbReference type="AlphaFoldDB" id="A0A2S7YD01"/>
<dbReference type="Proteomes" id="UP000237441">
    <property type="component" value="Unassembled WGS sequence"/>
</dbReference>
<evidence type="ECO:0000256" key="1">
    <source>
        <dbReference type="SAM" id="MobiDB-lite"/>
    </source>
</evidence>
<feature type="region of interest" description="Disordered" evidence="1">
    <location>
        <begin position="99"/>
        <end position="126"/>
    </location>
</feature>
<gene>
    <name evidence="2" type="ORF">BB8028_0004g09910</name>
</gene>
<evidence type="ECO:0000313" key="2">
    <source>
        <dbReference type="EMBL" id="PQK14060.1"/>
    </source>
</evidence>
<feature type="compositionally biased region" description="Basic and acidic residues" evidence="1">
    <location>
        <begin position="200"/>
        <end position="209"/>
    </location>
</feature>